<dbReference type="GO" id="GO:0003677">
    <property type="term" value="F:DNA binding"/>
    <property type="evidence" value="ECO:0007669"/>
    <property type="project" value="UniProtKB-KW"/>
</dbReference>
<feature type="domain" description="Type I restriction modification DNA specificity" evidence="5">
    <location>
        <begin position="85"/>
        <end position="199"/>
    </location>
</feature>
<dbReference type="RefSeq" id="WP_126548589.1">
    <property type="nucleotide sequence ID" value="NZ_BIFS01000001.1"/>
</dbReference>
<dbReference type="PANTHER" id="PTHR30408">
    <property type="entry name" value="TYPE-1 RESTRICTION ENZYME ECOKI SPECIFICITY PROTEIN"/>
    <property type="match status" value="1"/>
</dbReference>
<evidence type="ECO:0000256" key="1">
    <source>
        <dbReference type="ARBA" id="ARBA00010923"/>
    </source>
</evidence>
<dbReference type="OrthoDB" id="9811611at2"/>
<evidence type="ECO:0000259" key="5">
    <source>
        <dbReference type="Pfam" id="PF01420"/>
    </source>
</evidence>
<feature type="coiled-coil region" evidence="4">
    <location>
        <begin position="187"/>
        <end position="214"/>
    </location>
</feature>
<reference evidence="7" key="1">
    <citation type="submission" date="2018-12" db="EMBL/GenBank/DDBJ databases">
        <title>Tengunoibacter tsumagoiensis gen. nov., sp. nov., Dictyobacter kobayashii sp. nov., D. alpinus sp. nov., and D. joshuensis sp. nov. and description of Dictyobacteraceae fam. nov. within the order Ktedonobacterales isolated from Tengu-no-mugimeshi.</title>
        <authorList>
            <person name="Wang C.M."/>
            <person name="Zheng Y."/>
            <person name="Sakai Y."/>
            <person name="Toyoda A."/>
            <person name="Minakuchi Y."/>
            <person name="Abe K."/>
            <person name="Yokota A."/>
            <person name="Yabe S."/>
        </authorList>
    </citation>
    <scope>NUCLEOTIDE SEQUENCE [LARGE SCALE GENOMIC DNA]</scope>
    <source>
        <strain evidence="7">Uno11</strain>
    </source>
</reference>
<keyword evidence="7" id="KW-1185">Reference proteome</keyword>
<organism evidence="6 7">
    <name type="scientific">Dictyobacter kobayashii</name>
    <dbReference type="NCBI Taxonomy" id="2014872"/>
    <lineage>
        <taxon>Bacteria</taxon>
        <taxon>Bacillati</taxon>
        <taxon>Chloroflexota</taxon>
        <taxon>Ktedonobacteria</taxon>
        <taxon>Ktedonobacterales</taxon>
        <taxon>Dictyobacteraceae</taxon>
        <taxon>Dictyobacter</taxon>
    </lineage>
</organism>
<dbReference type="EMBL" id="BIFS01000001">
    <property type="protein sequence ID" value="GCE16757.1"/>
    <property type="molecule type" value="Genomic_DNA"/>
</dbReference>
<comment type="caution">
    <text evidence="6">The sequence shown here is derived from an EMBL/GenBank/DDBJ whole genome shotgun (WGS) entry which is preliminary data.</text>
</comment>
<accession>A0A402ACC8</accession>
<protein>
    <recommendedName>
        <fullName evidence="5">Type I restriction modification DNA specificity domain-containing protein</fullName>
    </recommendedName>
</protein>
<dbReference type="InterPro" id="IPR044946">
    <property type="entry name" value="Restrct_endonuc_typeI_TRD_sf"/>
</dbReference>
<dbReference type="Pfam" id="PF01420">
    <property type="entry name" value="Methylase_S"/>
    <property type="match status" value="1"/>
</dbReference>
<dbReference type="Proteomes" id="UP000287188">
    <property type="component" value="Unassembled WGS sequence"/>
</dbReference>
<evidence type="ECO:0000313" key="6">
    <source>
        <dbReference type="EMBL" id="GCE16757.1"/>
    </source>
</evidence>
<evidence type="ECO:0000256" key="3">
    <source>
        <dbReference type="ARBA" id="ARBA00023125"/>
    </source>
</evidence>
<comment type="similarity">
    <text evidence="1">Belongs to the type-I restriction system S methylase family.</text>
</comment>
<dbReference type="AlphaFoldDB" id="A0A402ACC8"/>
<dbReference type="InterPro" id="IPR052021">
    <property type="entry name" value="Type-I_RS_S_subunit"/>
</dbReference>
<evidence type="ECO:0000256" key="2">
    <source>
        <dbReference type="ARBA" id="ARBA00022747"/>
    </source>
</evidence>
<keyword evidence="2" id="KW-0680">Restriction system</keyword>
<keyword evidence="3" id="KW-0238">DNA-binding</keyword>
<evidence type="ECO:0000256" key="4">
    <source>
        <dbReference type="SAM" id="Coils"/>
    </source>
</evidence>
<dbReference type="GO" id="GO:0009307">
    <property type="term" value="P:DNA restriction-modification system"/>
    <property type="evidence" value="ECO:0007669"/>
    <property type="project" value="UniProtKB-KW"/>
</dbReference>
<evidence type="ECO:0000313" key="7">
    <source>
        <dbReference type="Proteomes" id="UP000287188"/>
    </source>
</evidence>
<sequence length="265" mass="30196">MELSETYLQSVFLEMFSANIDTHWPNISIESLAQERKGAIRTGPFGSQLLHSEFVKEGIAVLGIDNAVQNRFEWGARRFIAEEKYQELKRYRVFPGDVIITIMGTPGRCAVIPENIPLAINTKHLCCITLDQDKCLPTYLKFCFLTHPSVLRQLNVSERGAVMPGLNMEIIKELIVPHPPLTLQQKFVDIAQRFERLQAQQREAERQAEHLFQTLLHKAFQGELSLDEDKVLIPDVEVTKQQALVLTDVIDPISKDAYQMALPLE</sequence>
<gene>
    <name evidence="6" type="ORF">KDK_05570</name>
</gene>
<dbReference type="Gene3D" id="3.90.220.20">
    <property type="entry name" value="DNA methylase specificity domains"/>
    <property type="match status" value="1"/>
</dbReference>
<keyword evidence="4" id="KW-0175">Coiled coil</keyword>
<dbReference type="SUPFAM" id="SSF116734">
    <property type="entry name" value="DNA methylase specificity domain"/>
    <property type="match status" value="1"/>
</dbReference>
<proteinExistence type="inferred from homology"/>
<dbReference type="InterPro" id="IPR000055">
    <property type="entry name" value="Restrct_endonuc_typeI_TRD"/>
</dbReference>
<name>A0A402ACC8_9CHLR</name>
<dbReference type="PANTHER" id="PTHR30408:SF12">
    <property type="entry name" value="TYPE I RESTRICTION ENZYME MJAVIII SPECIFICITY SUBUNIT"/>
    <property type="match status" value="1"/>
</dbReference>